<dbReference type="Proteomes" id="UP000032233">
    <property type="component" value="Unassembled WGS sequence"/>
</dbReference>
<dbReference type="STRING" id="1429043.X474_04530"/>
<dbReference type="EMBL" id="AZAC01000003">
    <property type="protein sequence ID" value="KIX15374.1"/>
    <property type="molecule type" value="Genomic_DNA"/>
</dbReference>
<dbReference type="InterPro" id="IPR029058">
    <property type="entry name" value="AB_hydrolase_fold"/>
</dbReference>
<dbReference type="RefSeq" id="WP_044346897.1">
    <property type="nucleotide sequence ID" value="NZ_AZAC01000003.1"/>
</dbReference>
<evidence type="ECO:0000313" key="3">
    <source>
        <dbReference type="Proteomes" id="UP000032233"/>
    </source>
</evidence>
<dbReference type="InterPro" id="IPR021440">
    <property type="entry name" value="DUF3089"/>
</dbReference>
<keyword evidence="3" id="KW-1185">Reference proteome</keyword>
<feature type="chain" id="PRO_5002255936" description="DUF3089 domain-containing protein" evidence="1">
    <location>
        <begin position="25"/>
        <end position="328"/>
    </location>
</feature>
<evidence type="ECO:0000313" key="2">
    <source>
        <dbReference type="EMBL" id="KIX15374.1"/>
    </source>
</evidence>
<dbReference type="OrthoDB" id="9794645at2"/>
<evidence type="ECO:0008006" key="4">
    <source>
        <dbReference type="Google" id="ProtNLM"/>
    </source>
</evidence>
<name>A0A0D2JB66_9BACT</name>
<dbReference type="InParanoid" id="A0A0D2JB66"/>
<comment type="caution">
    <text evidence="2">The sequence shown here is derived from an EMBL/GenBank/DDBJ whole genome shotgun (WGS) entry which is preliminary data.</text>
</comment>
<feature type="signal peptide" evidence="1">
    <location>
        <begin position="1"/>
        <end position="24"/>
    </location>
</feature>
<gene>
    <name evidence="2" type="ORF">X474_04530</name>
</gene>
<proteinExistence type="predicted"/>
<accession>A0A0D2JB66</accession>
<dbReference type="AlphaFoldDB" id="A0A0D2JB66"/>
<dbReference type="SUPFAM" id="SSF53474">
    <property type="entry name" value="alpha/beta-Hydrolases"/>
    <property type="match status" value="1"/>
</dbReference>
<protein>
    <recommendedName>
        <fullName evidence="4">DUF3089 domain-containing protein</fullName>
    </recommendedName>
</protein>
<sequence length="328" mass="36184">MKKTHLFAVTVLLSILAHAFVSLAMPPFDPAKVPAAPDYARPESWLHKPAAPKAKVDVFFVYPTVLFNDTDWIMNTADPEMKNAARSPLLTQASVFKGQANIYSPMYRQMNLAVLSLPDDQAALIKKVGREDVWRAFLYYLEHENQGRPFFLAGHSQGSMVLADLMIQHWGSTGVEKRLIAALLIGWSITPENLTQNPALKLCERKDATGCIISYNTMENGKQKKAPTLLPGALAVNPLSWDTGKEFVPASKNLGAVFFDAQNQPTTHPGFTSAQIIDGGLIVKPQNVDLVTVKGGHFPAGVYHAFDYSLFYENLKANLADRINAMNK</sequence>
<evidence type="ECO:0000256" key="1">
    <source>
        <dbReference type="SAM" id="SignalP"/>
    </source>
</evidence>
<organism evidence="2 3">
    <name type="scientific">Dethiosulfatarculus sandiegensis</name>
    <dbReference type="NCBI Taxonomy" id="1429043"/>
    <lineage>
        <taxon>Bacteria</taxon>
        <taxon>Pseudomonadati</taxon>
        <taxon>Thermodesulfobacteriota</taxon>
        <taxon>Desulfarculia</taxon>
        <taxon>Desulfarculales</taxon>
        <taxon>Desulfarculaceae</taxon>
        <taxon>Dethiosulfatarculus</taxon>
    </lineage>
</organism>
<dbReference type="Pfam" id="PF11288">
    <property type="entry name" value="DUF3089"/>
    <property type="match status" value="1"/>
</dbReference>
<reference evidence="2 3" key="1">
    <citation type="submission" date="2013-11" db="EMBL/GenBank/DDBJ databases">
        <title>Metagenomic analysis of a methanogenic consortium involved in long chain n-alkane degradation.</title>
        <authorList>
            <person name="Davidova I.A."/>
            <person name="Callaghan A.V."/>
            <person name="Wawrik B."/>
            <person name="Pruitt S."/>
            <person name="Marks C."/>
            <person name="Duncan K.E."/>
            <person name="Suflita J.M."/>
        </authorList>
    </citation>
    <scope>NUCLEOTIDE SEQUENCE [LARGE SCALE GENOMIC DNA]</scope>
    <source>
        <strain evidence="2 3">SPR</strain>
    </source>
</reference>
<keyword evidence="1" id="KW-0732">Signal</keyword>